<dbReference type="InterPro" id="IPR028082">
    <property type="entry name" value="Peripla_BP_I"/>
</dbReference>
<dbReference type="GO" id="GO:0003700">
    <property type="term" value="F:DNA-binding transcription factor activity"/>
    <property type="evidence" value="ECO:0007669"/>
    <property type="project" value="TreeGrafter"/>
</dbReference>
<accession>A0A9D2LTQ4</accession>
<evidence type="ECO:0000259" key="4">
    <source>
        <dbReference type="PROSITE" id="PS50932"/>
    </source>
</evidence>
<dbReference type="Proteomes" id="UP000823842">
    <property type="component" value="Unassembled WGS sequence"/>
</dbReference>
<name>A0A9D2LTQ4_9FIRM</name>
<dbReference type="PANTHER" id="PTHR30146">
    <property type="entry name" value="LACI-RELATED TRANSCRIPTIONAL REPRESSOR"/>
    <property type="match status" value="1"/>
</dbReference>
<dbReference type="SUPFAM" id="SSF47413">
    <property type="entry name" value="lambda repressor-like DNA-binding domains"/>
    <property type="match status" value="1"/>
</dbReference>
<evidence type="ECO:0000313" key="6">
    <source>
        <dbReference type="Proteomes" id="UP000823842"/>
    </source>
</evidence>
<proteinExistence type="predicted"/>
<dbReference type="PROSITE" id="PS50932">
    <property type="entry name" value="HTH_LACI_2"/>
    <property type="match status" value="1"/>
</dbReference>
<reference evidence="5" key="1">
    <citation type="journal article" date="2021" name="PeerJ">
        <title>Extensive microbial diversity within the chicken gut microbiome revealed by metagenomics and culture.</title>
        <authorList>
            <person name="Gilroy R."/>
            <person name="Ravi A."/>
            <person name="Getino M."/>
            <person name="Pursley I."/>
            <person name="Horton D.L."/>
            <person name="Alikhan N.F."/>
            <person name="Baker D."/>
            <person name="Gharbi K."/>
            <person name="Hall N."/>
            <person name="Watson M."/>
            <person name="Adriaenssens E.M."/>
            <person name="Foster-Nyarko E."/>
            <person name="Jarju S."/>
            <person name="Secka A."/>
            <person name="Antonio M."/>
            <person name="Oren A."/>
            <person name="Chaudhuri R.R."/>
            <person name="La Ragione R."/>
            <person name="Hildebrand F."/>
            <person name="Pallen M.J."/>
        </authorList>
    </citation>
    <scope>NUCLEOTIDE SEQUENCE</scope>
    <source>
        <strain evidence="5">ChiSjej1B19-5720</strain>
    </source>
</reference>
<dbReference type="Pfam" id="PF13377">
    <property type="entry name" value="Peripla_BP_3"/>
    <property type="match status" value="1"/>
</dbReference>
<organism evidence="5 6">
    <name type="scientific">Candidatus Blautia faecavium</name>
    <dbReference type="NCBI Taxonomy" id="2838487"/>
    <lineage>
        <taxon>Bacteria</taxon>
        <taxon>Bacillati</taxon>
        <taxon>Bacillota</taxon>
        <taxon>Clostridia</taxon>
        <taxon>Lachnospirales</taxon>
        <taxon>Lachnospiraceae</taxon>
        <taxon>Blautia</taxon>
    </lineage>
</organism>
<keyword evidence="2" id="KW-0238">DNA-binding</keyword>
<keyword evidence="3" id="KW-0804">Transcription</keyword>
<sequence length="335" mass="37909">MKVSIRDLSKITGFSPATISNALNHKKGVNRETAEEIFRVARETGYLSANAVTKIRLLIFKKNGQIIEDTPFFQSLIEGFEEECHRLGYEMVISRADQREADYENQVREILHEQGAAVVVLATEMMDGDLEPYRNAPCPLILLDHWSESMEFNAVLINNADAARMITEHLLNYGHKEIGYLKGSFRIKGFRSRYVGFLTALRKKKIPYREEFTVTLGTSLNDAYQDMLKYLEKNPVLPTAYFADNDMIALGAMKALQEKGYRIPEDVSIVGFDDLPFSEISSPGLTTLRVPNREMGKMAVRRAAELIEGIAADAVTKTQVCPKIVYRDTVKRILE</sequence>
<dbReference type="EMBL" id="DWYZ01000202">
    <property type="protein sequence ID" value="HJB29267.1"/>
    <property type="molecule type" value="Genomic_DNA"/>
</dbReference>
<dbReference type="SMART" id="SM00354">
    <property type="entry name" value="HTH_LACI"/>
    <property type="match status" value="1"/>
</dbReference>
<reference evidence="5" key="2">
    <citation type="submission" date="2021-04" db="EMBL/GenBank/DDBJ databases">
        <authorList>
            <person name="Gilroy R."/>
        </authorList>
    </citation>
    <scope>NUCLEOTIDE SEQUENCE</scope>
    <source>
        <strain evidence="5">ChiSjej1B19-5720</strain>
    </source>
</reference>
<dbReference type="AlphaFoldDB" id="A0A9D2LTQ4"/>
<evidence type="ECO:0000256" key="2">
    <source>
        <dbReference type="ARBA" id="ARBA00023125"/>
    </source>
</evidence>
<evidence type="ECO:0000313" key="5">
    <source>
        <dbReference type="EMBL" id="HJB29267.1"/>
    </source>
</evidence>
<gene>
    <name evidence="5" type="ORF">IAA06_10810</name>
</gene>
<dbReference type="Gene3D" id="3.40.50.2300">
    <property type="match status" value="2"/>
</dbReference>
<dbReference type="InterPro" id="IPR046335">
    <property type="entry name" value="LacI/GalR-like_sensor"/>
</dbReference>
<comment type="caution">
    <text evidence="5">The sequence shown here is derived from an EMBL/GenBank/DDBJ whole genome shotgun (WGS) entry which is preliminary data.</text>
</comment>
<dbReference type="InterPro" id="IPR010982">
    <property type="entry name" value="Lambda_DNA-bd_dom_sf"/>
</dbReference>
<dbReference type="Gene3D" id="1.10.260.40">
    <property type="entry name" value="lambda repressor-like DNA-binding domains"/>
    <property type="match status" value="1"/>
</dbReference>
<evidence type="ECO:0000256" key="3">
    <source>
        <dbReference type="ARBA" id="ARBA00023163"/>
    </source>
</evidence>
<dbReference type="InterPro" id="IPR000843">
    <property type="entry name" value="HTH_LacI"/>
</dbReference>
<dbReference type="PANTHER" id="PTHR30146:SF109">
    <property type="entry name" value="HTH-TYPE TRANSCRIPTIONAL REGULATOR GALS"/>
    <property type="match status" value="1"/>
</dbReference>
<protein>
    <submittedName>
        <fullName evidence="5">Substrate-binding domain-containing protein</fullName>
    </submittedName>
</protein>
<evidence type="ECO:0000256" key="1">
    <source>
        <dbReference type="ARBA" id="ARBA00023015"/>
    </source>
</evidence>
<feature type="domain" description="HTH lacI-type" evidence="4">
    <location>
        <begin position="3"/>
        <end position="46"/>
    </location>
</feature>
<keyword evidence="1" id="KW-0805">Transcription regulation</keyword>
<dbReference type="GO" id="GO:0000976">
    <property type="term" value="F:transcription cis-regulatory region binding"/>
    <property type="evidence" value="ECO:0007669"/>
    <property type="project" value="TreeGrafter"/>
</dbReference>
<dbReference type="SUPFAM" id="SSF53822">
    <property type="entry name" value="Periplasmic binding protein-like I"/>
    <property type="match status" value="1"/>
</dbReference>